<keyword evidence="1" id="KW-1133">Transmembrane helix</keyword>
<organism evidence="2 3">
    <name type="scientific">Exocentrus adspersus</name>
    <dbReference type="NCBI Taxonomy" id="1586481"/>
    <lineage>
        <taxon>Eukaryota</taxon>
        <taxon>Metazoa</taxon>
        <taxon>Ecdysozoa</taxon>
        <taxon>Arthropoda</taxon>
        <taxon>Hexapoda</taxon>
        <taxon>Insecta</taxon>
        <taxon>Pterygota</taxon>
        <taxon>Neoptera</taxon>
        <taxon>Endopterygota</taxon>
        <taxon>Coleoptera</taxon>
        <taxon>Polyphaga</taxon>
        <taxon>Cucujiformia</taxon>
        <taxon>Chrysomeloidea</taxon>
        <taxon>Cerambycidae</taxon>
        <taxon>Lamiinae</taxon>
        <taxon>Acanthocinini</taxon>
        <taxon>Exocentrus</taxon>
    </lineage>
</organism>
<feature type="transmembrane region" description="Helical" evidence="1">
    <location>
        <begin position="40"/>
        <end position="58"/>
    </location>
</feature>
<evidence type="ECO:0008006" key="4">
    <source>
        <dbReference type="Google" id="ProtNLM"/>
    </source>
</evidence>
<dbReference type="Proteomes" id="UP001159042">
    <property type="component" value="Unassembled WGS sequence"/>
</dbReference>
<evidence type="ECO:0000256" key="1">
    <source>
        <dbReference type="SAM" id="Phobius"/>
    </source>
</evidence>
<dbReference type="EMBL" id="JANEYG010000139">
    <property type="protein sequence ID" value="KAJ8912250.1"/>
    <property type="molecule type" value="Genomic_DNA"/>
</dbReference>
<reference evidence="2 3" key="1">
    <citation type="journal article" date="2023" name="Insect Mol. Biol.">
        <title>Genome sequencing provides insights into the evolution of gene families encoding plant cell wall-degrading enzymes in longhorned beetles.</title>
        <authorList>
            <person name="Shin N.R."/>
            <person name="Okamura Y."/>
            <person name="Kirsch R."/>
            <person name="Pauchet Y."/>
        </authorList>
    </citation>
    <scope>NUCLEOTIDE SEQUENCE [LARGE SCALE GENOMIC DNA]</scope>
    <source>
        <strain evidence="2">EAD_L_NR</strain>
    </source>
</reference>
<evidence type="ECO:0000313" key="2">
    <source>
        <dbReference type="EMBL" id="KAJ8912250.1"/>
    </source>
</evidence>
<comment type="caution">
    <text evidence="2">The sequence shown here is derived from an EMBL/GenBank/DDBJ whole genome shotgun (WGS) entry which is preliminary data.</text>
</comment>
<sequence>MVFSYDYKIMREKLVVLIKQLEYRKPYFSAAGFYEVNYCMFVYIFGGVTSFVVVYLQLQQKI</sequence>
<dbReference type="AlphaFoldDB" id="A0AAV8VD96"/>
<keyword evidence="3" id="KW-1185">Reference proteome</keyword>
<gene>
    <name evidence="2" type="ORF">NQ315_003353</name>
</gene>
<evidence type="ECO:0000313" key="3">
    <source>
        <dbReference type="Proteomes" id="UP001159042"/>
    </source>
</evidence>
<keyword evidence="1" id="KW-0812">Transmembrane</keyword>
<name>A0AAV8VD96_9CUCU</name>
<proteinExistence type="predicted"/>
<keyword evidence="1" id="KW-0472">Membrane</keyword>
<protein>
    <recommendedName>
        <fullName evidence="4">Gustatory receptor</fullName>
    </recommendedName>
</protein>
<accession>A0AAV8VD96</accession>